<dbReference type="WBParaSite" id="ES5_v2.g15494.t1">
    <property type="protein sequence ID" value="ES5_v2.g15494.t1"/>
    <property type="gene ID" value="ES5_v2.g15494"/>
</dbReference>
<reference evidence="2" key="1">
    <citation type="submission" date="2022-11" db="UniProtKB">
        <authorList>
            <consortium name="WormBaseParasite"/>
        </authorList>
    </citation>
    <scope>IDENTIFICATION</scope>
</reference>
<organism evidence="1 2">
    <name type="scientific">Panagrolaimus sp. ES5</name>
    <dbReference type="NCBI Taxonomy" id="591445"/>
    <lineage>
        <taxon>Eukaryota</taxon>
        <taxon>Metazoa</taxon>
        <taxon>Ecdysozoa</taxon>
        <taxon>Nematoda</taxon>
        <taxon>Chromadorea</taxon>
        <taxon>Rhabditida</taxon>
        <taxon>Tylenchina</taxon>
        <taxon>Panagrolaimomorpha</taxon>
        <taxon>Panagrolaimoidea</taxon>
        <taxon>Panagrolaimidae</taxon>
        <taxon>Panagrolaimus</taxon>
    </lineage>
</organism>
<sequence length="47" mass="5433">MQYGGESSFQPSNLSKHIKHVRSHKSMEDFTNQVYNHAIHSDDSPLF</sequence>
<accession>A0AC34FF96</accession>
<protein>
    <submittedName>
        <fullName evidence="2">Uncharacterized protein</fullName>
    </submittedName>
</protein>
<proteinExistence type="predicted"/>
<dbReference type="Proteomes" id="UP000887579">
    <property type="component" value="Unplaced"/>
</dbReference>
<name>A0AC34FF96_9BILA</name>
<evidence type="ECO:0000313" key="2">
    <source>
        <dbReference type="WBParaSite" id="ES5_v2.g15494.t1"/>
    </source>
</evidence>
<evidence type="ECO:0000313" key="1">
    <source>
        <dbReference type="Proteomes" id="UP000887579"/>
    </source>
</evidence>